<organism evidence="8 9">
    <name type="scientific">Candidatus Magasanikbacteria bacterium CG10_big_fil_rev_8_21_14_0_10_47_10</name>
    <dbReference type="NCBI Taxonomy" id="1974652"/>
    <lineage>
        <taxon>Bacteria</taxon>
        <taxon>Candidatus Magasanikiibacteriota</taxon>
    </lineage>
</organism>
<dbReference type="GO" id="GO:0004713">
    <property type="term" value="F:protein tyrosine kinase activity"/>
    <property type="evidence" value="ECO:0007669"/>
    <property type="project" value="TreeGrafter"/>
</dbReference>
<dbReference type="AlphaFoldDB" id="A0A2H0TQW5"/>
<feature type="transmembrane region" description="Helical" evidence="6">
    <location>
        <begin position="191"/>
        <end position="211"/>
    </location>
</feature>
<evidence type="ECO:0000256" key="1">
    <source>
        <dbReference type="ARBA" id="ARBA00004651"/>
    </source>
</evidence>
<keyword evidence="3 6" id="KW-0812">Transmembrane</keyword>
<dbReference type="EMBL" id="PFCB01000016">
    <property type="protein sequence ID" value="PIR74560.1"/>
    <property type="molecule type" value="Genomic_DNA"/>
</dbReference>
<dbReference type="Pfam" id="PF02706">
    <property type="entry name" value="Wzz"/>
    <property type="match status" value="1"/>
</dbReference>
<evidence type="ECO:0000259" key="7">
    <source>
        <dbReference type="Pfam" id="PF02706"/>
    </source>
</evidence>
<evidence type="ECO:0000256" key="4">
    <source>
        <dbReference type="ARBA" id="ARBA00022989"/>
    </source>
</evidence>
<feature type="domain" description="Polysaccharide chain length determinant N-terminal" evidence="7">
    <location>
        <begin position="21"/>
        <end position="99"/>
    </location>
</feature>
<proteinExistence type="predicted"/>
<keyword evidence="4 6" id="KW-1133">Transmembrane helix</keyword>
<sequence>MLIFLYLYFLHIFMFHTNPARVLKKRSKVIFMTGVIVALVTLLISLLFPLQYRADAQVLIISQSRYGVDPYTVVRSAERVGQNISQVVKTTDFFEKVVEQRQLGLDTSRFENVPELTRRQRWEKTIDASVVFGTGVLNVSAYHTNQEQARRYATAAVTALVEKGWEYVGGDVTIKVVNDAVVSKLPVRPNLLLNTVLGFLVGAAAMAAISLRKKNVL</sequence>
<keyword evidence="2" id="KW-1003">Cell membrane</keyword>
<evidence type="ECO:0000256" key="2">
    <source>
        <dbReference type="ARBA" id="ARBA00022475"/>
    </source>
</evidence>
<evidence type="ECO:0000313" key="8">
    <source>
        <dbReference type="EMBL" id="PIR74560.1"/>
    </source>
</evidence>
<dbReference type="PANTHER" id="PTHR32309">
    <property type="entry name" value="TYROSINE-PROTEIN KINASE"/>
    <property type="match status" value="1"/>
</dbReference>
<dbReference type="PANTHER" id="PTHR32309:SF13">
    <property type="entry name" value="FERRIC ENTEROBACTIN TRANSPORT PROTEIN FEPE"/>
    <property type="match status" value="1"/>
</dbReference>
<feature type="transmembrane region" description="Helical" evidence="6">
    <location>
        <begin position="6"/>
        <end position="23"/>
    </location>
</feature>
<evidence type="ECO:0000256" key="6">
    <source>
        <dbReference type="SAM" id="Phobius"/>
    </source>
</evidence>
<keyword evidence="5 6" id="KW-0472">Membrane</keyword>
<feature type="transmembrane region" description="Helical" evidence="6">
    <location>
        <begin position="30"/>
        <end position="50"/>
    </location>
</feature>
<protein>
    <recommendedName>
        <fullName evidence="7">Polysaccharide chain length determinant N-terminal domain-containing protein</fullName>
    </recommendedName>
</protein>
<evidence type="ECO:0000256" key="3">
    <source>
        <dbReference type="ARBA" id="ARBA00022692"/>
    </source>
</evidence>
<evidence type="ECO:0000256" key="5">
    <source>
        <dbReference type="ARBA" id="ARBA00023136"/>
    </source>
</evidence>
<comment type="subcellular location">
    <subcellularLocation>
        <location evidence="1">Cell membrane</location>
        <topology evidence="1">Multi-pass membrane protein</topology>
    </subcellularLocation>
</comment>
<evidence type="ECO:0000313" key="9">
    <source>
        <dbReference type="Proteomes" id="UP000230154"/>
    </source>
</evidence>
<dbReference type="Proteomes" id="UP000230154">
    <property type="component" value="Unassembled WGS sequence"/>
</dbReference>
<comment type="caution">
    <text evidence="8">The sequence shown here is derived from an EMBL/GenBank/DDBJ whole genome shotgun (WGS) entry which is preliminary data.</text>
</comment>
<reference evidence="9" key="1">
    <citation type="submission" date="2017-09" db="EMBL/GenBank/DDBJ databases">
        <title>Depth-based differentiation of microbial function through sediment-hosted aquifers and enrichment of novel symbionts in the deep terrestrial subsurface.</title>
        <authorList>
            <person name="Probst A.J."/>
            <person name="Ladd B."/>
            <person name="Jarett J.K."/>
            <person name="Geller-Mcgrath D.E."/>
            <person name="Sieber C.M.K."/>
            <person name="Emerson J.B."/>
            <person name="Anantharaman K."/>
            <person name="Thomas B.C."/>
            <person name="Malmstrom R."/>
            <person name="Stieglmeier M."/>
            <person name="Klingl A."/>
            <person name="Woyke T."/>
            <person name="Ryan C.M."/>
            <person name="Banfield J.F."/>
        </authorList>
    </citation>
    <scope>NUCLEOTIDE SEQUENCE [LARGE SCALE GENOMIC DNA]</scope>
</reference>
<dbReference type="InterPro" id="IPR050445">
    <property type="entry name" value="Bact_polysacc_biosynth/exp"/>
</dbReference>
<name>A0A2H0TQW5_9BACT</name>
<accession>A0A2H0TQW5</accession>
<dbReference type="InterPro" id="IPR003856">
    <property type="entry name" value="LPS_length_determ_N"/>
</dbReference>
<dbReference type="GO" id="GO:0005886">
    <property type="term" value="C:plasma membrane"/>
    <property type="evidence" value="ECO:0007669"/>
    <property type="project" value="UniProtKB-SubCell"/>
</dbReference>
<gene>
    <name evidence="8" type="ORF">COU35_01620</name>
</gene>